<sequence length="79" mass="8863">VKNGVHRRRIPVSRRHLSDVCFDRVYVILRDEVVLECHDSTPQCVRQAQPSQLWTLDDAQGLAACAITPHSVAPAHLLP</sequence>
<dbReference type="AlphaFoldDB" id="A0A381Z6V2"/>
<accession>A0A381Z6V2</accession>
<feature type="non-terminal residue" evidence="1">
    <location>
        <position position="1"/>
    </location>
</feature>
<organism evidence="1">
    <name type="scientific">marine metagenome</name>
    <dbReference type="NCBI Taxonomy" id="408172"/>
    <lineage>
        <taxon>unclassified sequences</taxon>
        <taxon>metagenomes</taxon>
        <taxon>ecological metagenomes</taxon>
    </lineage>
</organism>
<gene>
    <name evidence="1" type="ORF">METZ01_LOCUS137738</name>
</gene>
<name>A0A381Z6V2_9ZZZZ</name>
<dbReference type="EMBL" id="UINC01020148">
    <property type="protein sequence ID" value="SVA84884.1"/>
    <property type="molecule type" value="Genomic_DNA"/>
</dbReference>
<proteinExistence type="predicted"/>
<protein>
    <submittedName>
        <fullName evidence="1">Uncharacterized protein</fullName>
    </submittedName>
</protein>
<evidence type="ECO:0000313" key="1">
    <source>
        <dbReference type="EMBL" id="SVA84884.1"/>
    </source>
</evidence>
<reference evidence="1" key="1">
    <citation type="submission" date="2018-05" db="EMBL/GenBank/DDBJ databases">
        <authorList>
            <person name="Lanie J.A."/>
            <person name="Ng W.-L."/>
            <person name="Kazmierczak K.M."/>
            <person name="Andrzejewski T.M."/>
            <person name="Davidsen T.M."/>
            <person name="Wayne K.J."/>
            <person name="Tettelin H."/>
            <person name="Glass J.I."/>
            <person name="Rusch D."/>
            <person name="Podicherti R."/>
            <person name="Tsui H.-C.T."/>
            <person name="Winkler M.E."/>
        </authorList>
    </citation>
    <scope>NUCLEOTIDE SEQUENCE</scope>
</reference>